<dbReference type="InterPro" id="IPR001633">
    <property type="entry name" value="EAL_dom"/>
</dbReference>
<sequence>QRDFLERHGCHAYQGYLFSEPVPVEEFEALIRRMPN</sequence>
<dbReference type="InterPro" id="IPR035919">
    <property type="entry name" value="EAL_sf"/>
</dbReference>
<accession>A0A139BNZ0</accession>
<comment type="caution">
    <text evidence="2">The sequence shown here is derived from an EMBL/GenBank/DDBJ whole genome shotgun (WGS) entry which is preliminary data.</text>
</comment>
<feature type="domain" description="EAL" evidence="1">
    <location>
        <begin position="1"/>
        <end position="35"/>
    </location>
</feature>
<organism evidence="2 3">
    <name type="scientific">Candidatus Gallionella acididurans</name>
    <dbReference type="NCBI Taxonomy" id="1796491"/>
    <lineage>
        <taxon>Bacteria</taxon>
        <taxon>Pseudomonadati</taxon>
        <taxon>Pseudomonadota</taxon>
        <taxon>Betaproteobacteria</taxon>
        <taxon>Nitrosomonadales</taxon>
        <taxon>Gallionellaceae</taxon>
        <taxon>Gallionella</taxon>
    </lineage>
</organism>
<reference evidence="2 3" key="1">
    <citation type="submission" date="2016-02" db="EMBL/GenBank/DDBJ databases">
        <authorList>
            <person name="Wen L."/>
            <person name="He K."/>
            <person name="Yang H."/>
        </authorList>
    </citation>
    <scope>NUCLEOTIDE SEQUENCE [LARGE SCALE GENOMIC DNA]</scope>
    <source>
        <strain evidence="2">ShG14-8</strain>
    </source>
</reference>
<dbReference type="SUPFAM" id="SSF141868">
    <property type="entry name" value="EAL domain-like"/>
    <property type="match status" value="1"/>
</dbReference>
<dbReference type="EMBL" id="LSLI01000156">
    <property type="protein sequence ID" value="KXS30721.1"/>
    <property type="molecule type" value="Genomic_DNA"/>
</dbReference>
<feature type="non-terminal residue" evidence="2">
    <location>
        <position position="1"/>
    </location>
</feature>
<dbReference type="Gene3D" id="3.20.20.450">
    <property type="entry name" value="EAL domain"/>
    <property type="match status" value="1"/>
</dbReference>
<protein>
    <recommendedName>
        <fullName evidence="1">EAL domain-containing protein</fullName>
    </recommendedName>
</protein>
<evidence type="ECO:0000313" key="2">
    <source>
        <dbReference type="EMBL" id="KXS30721.1"/>
    </source>
</evidence>
<dbReference type="PROSITE" id="PS50883">
    <property type="entry name" value="EAL"/>
    <property type="match status" value="1"/>
</dbReference>
<gene>
    <name evidence="2" type="ORF">AWT59_3151</name>
</gene>
<evidence type="ECO:0000259" key="1">
    <source>
        <dbReference type="PROSITE" id="PS50883"/>
    </source>
</evidence>
<dbReference type="Proteomes" id="UP000070578">
    <property type="component" value="Unassembled WGS sequence"/>
</dbReference>
<proteinExistence type="predicted"/>
<evidence type="ECO:0000313" key="3">
    <source>
        <dbReference type="Proteomes" id="UP000070578"/>
    </source>
</evidence>
<reference evidence="2 3" key="2">
    <citation type="submission" date="2016-03" db="EMBL/GenBank/DDBJ databases">
        <title>New uncultured bacterium of the family Gallionellaceae from acid mine drainage: description and reconstruction of genome based on metagenomic analysis of microbial community.</title>
        <authorList>
            <person name="Kadnikov V."/>
            <person name="Ivasenko D."/>
            <person name="Beletsky A."/>
            <person name="Mardanov A."/>
            <person name="Danilova E."/>
            <person name="Pimenov N."/>
            <person name="Karnachuk O."/>
            <person name="Ravin N."/>
        </authorList>
    </citation>
    <scope>NUCLEOTIDE SEQUENCE [LARGE SCALE GENOMIC DNA]</scope>
    <source>
        <strain evidence="2">ShG14-8</strain>
    </source>
</reference>
<name>A0A139BNZ0_9PROT</name>
<dbReference type="AlphaFoldDB" id="A0A139BNZ0"/>